<dbReference type="SUPFAM" id="SSF55729">
    <property type="entry name" value="Acyl-CoA N-acyltransferases (Nat)"/>
    <property type="match status" value="1"/>
</dbReference>
<dbReference type="AlphaFoldDB" id="A0A2V3A212"/>
<keyword evidence="1 4" id="KW-0808">Transferase</keyword>
<dbReference type="PROSITE" id="PS51186">
    <property type="entry name" value="GNAT"/>
    <property type="match status" value="1"/>
</dbReference>
<evidence type="ECO:0000313" key="4">
    <source>
        <dbReference type="EMBL" id="PWW30257.1"/>
    </source>
</evidence>
<dbReference type="Proteomes" id="UP000247150">
    <property type="component" value="Unassembled WGS sequence"/>
</dbReference>
<dbReference type="Pfam" id="PF00583">
    <property type="entry name" value="Acetyltransf_1"/>
    <property type="match status" value="1"/>
</dbReference>
<organism evidence="4 5">
    <name type="scientific">Cytobacillus oceanisediminis</name>
    <dbReference type="NCBI Taxonomy" id="665099"/>
    <lineage>
        <taxon>Bacteria</taxon>
        <taxon>Bacillati</taxon>
        <taxon>Bacillota</taxon>
        <taxon>Bacilli</taxon>
        <taxon>Bacillales</taxon>
        <taxon>Bacillaceae</taxon>
        <taxon>Cytobacillus</taxon>
    </lineage>
</organism>
<dbReference type="PANTHER" id="PTHR43877">
    <property type="entry name" value="AMINOALKYLPHOSPHONATE N-ACETYLTRANSFERASE-RELATED-RELATED"/>
    <property type="match status" value="1"/>
</dbReference>
<name>A0A2V3A212_9BACI</name>
<feature type="domain" description="N-acetyltransferase" evidence="3">
    <location>
        <begin position="9"/>
        <end position="160"/>
    </location>
</feature>
<dbReference type="CDD" id="cd04301">
    <property type="entry name" value="NAT_SF"/>
    <property type="match status" value="1"/>
</dbReference>
<reference evidence="4 5" key="1">
    <citation type="submission" date="2018-05" db="EMBL/GenBank/DDBJ databases">
        <title>Freshwater and sediment microbial communities from various areas in North America, analyzing microbe dynamics in response to fracking.</title>
        <authorList>
            <person name="Lamendella R."/>
        </authorList>
    </citation>
    <scope>NUCLEOTIDE SEQUENCE [LARGE SCALE GENOMIC DNA]</scope>
    <source>
        <strain evidence="4 5">15_TX</strain>
    </source>
</reference>
<dbReference type="InterPro" id="IPR050832">
    <property type="entry name" value="Bact_Acetyltransf"/>
</dbReference>
<keyword evidence="2" id="KW-0012">Acyltransferase</keyword>
<comment type="caution">
    <text evidence="4">The sequence shown here is derived from an EMBL/GenBank/DDBJ whole genome shotgun (WGS) entry which is preliminary data.</text>
</comment>
<dbReference type="GO" id="GO:0016747">
    <property type="term" value="F:acyltransferase activity, transferring groups other than amino-acyl groups"/>
    <property type="evidence" value="ECO:0007669"/>
    <property type="project" value="InterPro"/>
</dbReference>
<dbReference type="RefSeq" id="WP_258309303.1">
    <property type="nucleotide sequence ID" value="NZ_QGTW01000003.1"/>
</dbReference>
<dbReference type="EMBL" id="QGTW01000003">
    <property type="protein sequence ID" value="PWW30257.1"/>
    <property type="molecule type" value="Genomic_DNA"/>
</dbReference>
<proteinExistence type="predicted"/>
<dbReference type="Gene3D" id="3.40.630.30">
    <property type="match status" value="1"/>
</dbReference>
<accession>A0A2V3A212</accession>
<sequence>MMVQSTDTIKITEYNEGLAAGIAKMWNLSRDSWGGDTSVMTEEQVKTKEANNGNIALYLAINGEEVVGYCGLSEYKEDTGSLYIPLLNVRPDYHGRKIGKLLVLKALQRTVELGWPRLDLYTWPGNVKAVPLYKKCGFFWEDRDDTTHLMNFIPAVQQTPLLKSLLKDFDWYKDNVGKIEVKPDGVKENGFTFYEYGWKNEKAYARVRFEKTGRGISLIETEDYFLELSMNSHEAIEYETGTFELKFVNKTGKPVSFRAKGDNQGRIEATFDYEMLVENEAVIAEQLIVHEGEEPSVWKTHPYLAVKVWVDGEECELRLGLLPRQPAKITGGAKGNLRFLNQEAELELEVENSLKEDAIFHLFFQEDEHVSLNQYDYDIKLLKNERKLIKVPFIVKKYGFYQPEINILARKNDGDELTFKSKAVGVPLKNFGQKFGGESKEYWYICNGICQANIRKLDYKITAGRNENVNQHFAFFVPKLGRPYSTEFSKAKPESVQWFTDDSAITFKLVFRSKDFPGILVSMYTSLYGEGIVKTWAELNNEGETLFDNLSFNQPLYHEKHHTYFPLENEVVEYSSVKDLEFGEISASSLTENWYFSKHEGEPIGFCWPKKAKANPDGWQFYYENEVGCLKPGERVKLEPAYLSVGAFQSWEELQAFANMANQMEKKIVQNEKSFIVNGGNPVAAGLEKVPVTLKTHRSSYLDGTIGLFLNDNKKRSVNVEQKEEMKEYSANLPIAGAIPLSIVKADIQMDSERKQLSDLLLVPSGDVRTFTEKQGGNTVYMMDNGIIRLKAAPSFYPGLFSLAYQEREWLDTSFPEKVAKGWWNPWAGGMKTVPSQMSVFSLLKEETAAEFTSIKDLYGNEWAALTLQTKVTHHSLWKGLDYTQFFALLPGVPVIAHWVKVADSGGKTFINEKWITDLFLSGGSLTDLTLTVLDKGTQSNYQAGIEEQSFTMEDGAYISKCHGHGRMYVAGSKDSIFLGAYMNKEAFQIISERKAVLLAKPGYLLFDGRSIRGTSLKSLHNLEFH</sequence>
<evidence type="ECO:0000313" key="5">
    <source>
        <dbReference type="Proteomes" id="UP000247150"/>
    </source>
</evidence>
<gene>
    <name evidence="4" type="ORF">DFO73_103139</name>
</gene>
<dbReference type="InterPro" id="IPR000182">
    <property type="entry name" value="GNAT_dom"/>
</dbReference>
<evidence type="ECO:0000256" key="1">
    <source>
        <dbReference type="ARBA" id="ARBA00022679"/>
    </source>
</evidence>
<evidence type="ECO:0000259" key="3">
    <source>
        <dbReference type="PROSITE" id="PS51186"/>
    </source>
</evidence>
<protein>
    <submittedName>
        <fullName evidence="4">Acetyltransferase (GNAT) family protein</fullName>
    </submittedName>
</protein>
<dbReference type="InterPro" id="IPR016181">
    <property type="entry name" value="Acyl_CoA_acyltransferase"/>
</dbReference>
<evidence type="ECO:0000256" key="2">
    <source>
        <dbReference type="ARBA" id="ARBA00023315"/>
    </source>
</evidence>